<comment type="caution">
    <text evidence="1">The sequence shown here is derived from an EMBL/GenBank/DDBJ whole genome shotgun (WGS) entry which is preliminary data.</text>
</comment>
<dbReference type="PROSITE" id="PS51257">
    <property type="entry name" value="PROKAR_LIPOPROTEIN"/>
    <property type="match status" value="1"/>
</dbReference>
<name>A0A6N7PZ44_9BACT</name>
<evidence type="ECO:0008006" key="3">
    <source>
        <dbReference type="Google" id="ProtNLM"/>
    </source>
</evidence>
<sequence length="494" mass="52499">MSFRYLLATFALVPVAVVMGCGSGEMMEEVATASTRQALGDPNFEMPQNGLDPDTVLVNLELLAAWKDHPLSSAGFSAMLAQDPSFADRFDTGTSTSAEEIMADIVSCALDSTRVVTASTPSEIHSWRGQFGLCGSTASAGSWWDAPPTKACLELVSGCVLARMNKLGRQVPISIHVPSADDQRLHRVRAQRTRRDRTSIGSFQACPFGVFGPTDTCGWRAEFVGICQRGAQVTLQRNGASQVRVCKGIHGCEKGEQASGYPGFLPHAGFVAQFHGSEPITFTCPTDVGVGPSGRPDHTYFSIMAARVPLSSPLESDPVTGSGSTFTYPAKEREVFTYPEGAFYGDVFSGSKENYGYVCHSELWRSGKAHLADRLCADPDDDDCDALLGHAACLDVCEKGLVSPEEAYAACEGGARDWDGATVFLNDPHDLSSDPAASATQCTPHDECTTGAPLPHGCSPVVKSVCAVDPYCCTTAWDAICVSEAQSVSGKVCD</sequence>
<gene>
    <name evidence="1" type="ORF">GF068_27140</name>
</gene>
<dbReference type="AlphaFoldDB" id="A0A6N7PZ44"/>
<dbReference type="OrthoDB" id="5482852at2"/>
<reference evidence="1 2" key="1">
    <citation type="submission" date="2019-10" db="EMBL/GenBank/DDBJ databases">
        <title>A soil myxobacterium in the family Polyangiaceae.</title>
        <authorList>
            <person name="Li Y."/>
            <person name="Wang J."/>
        </authorList>
    </citation>
    <scope>NUCLEOTIDE SEQUENCE [LARGE SCALE GENOMIC DNA]</scope>
    <source>
        <strain evidence="1 2">DSM 14734</strain>
    </source>
</reference>
<evidence type="ECO:0000313" key="1">
    <source>
        <dbReference type="EMBL" id="MRG95565.1"/>
    </source>
</evidence>
<keyword evidence="2" id="KW-1185">Reference proteome</keyword>
<organism evidence="1 2">
    <name type="scientific">Polyangium spumosum</name>
    <dbReference type="NCBI Taxonomy" id="889282"/>
    <lineage>
        <taxon>Bacteria</taxon>
        <taxon>Pseudomonadati</taxon>
        <taxon>Myxococcota</taxon>
        <taxon>Polyangia</taxon>
        <taxon>Polyangiales</taxon>
        <taxon>Polyangiaceae</taxon>
        <taxon>Polyangium</taxon>
    </lineage>
</organism>
<accession>A0A6N7PZ44</accession>
<protein>
    <recommendedName>
        <fullName evidence="3">Lipoprotein</fullName>
    </recommendedName>
</protein>
<evidence type="ECO:0000313" key="2">
    <source>
        <dbReference type="Proteomes" id="UP000440224"/>
    </source>
</evidence>
<dbReference type="Proteomes" id="UP000440224">
    <property type="component" value="Unassembled WGS sequence"/>
</dbReference>
<dbReference type="RefSeq" id="WP_153822381.1">
    <property type="nucleotide sequence ID" value="NZ_WJIE01000008.1"/>
</dbReference>
<dbReference type="EMBL" id="WJIE01000008">
    <property type="protein sequence ID" value="MRG95565.1"/>
    <property type="molecule type" value="Genomic_DNA"/>
</dbReference>
<proteinExistence type="predicted"/>